<reference evidence="2 3" key="1">
    <citation type="submission" date="2024-01" db="EMBL/GenBank/DDBJ databases">
        <title>A draft genome for the cacao thread blight pathogen Marasmiellus scandens.</title>
        <authorList>
            <person name="Baruah I.K."/>
            <person name="Leung J."/>
            <person name="Bukari Y."/>
            <person name="Amoako-Attah I."/>
            <person name="Meinhardt L.W."/>
            <person name="Bailey B.A."/>
            <person name="Cohen S.P."/>
        </authorList>
    </citation>
    <scope>NUCLEOTIDE SEQUENCE [LARGE SCALE GENOMIC DNA]</scope>
    <source>
        <strain evidence="2 3">GH-19</strain>
    </source>
</reference>
<organism evidence="2 3">
    <name type="scientific">Marasmiellus scandens</name>
    <dbReference type="NCBI Taxonomy" id="2682957"/>
    <lineage>
        <taxon>Eukaryota</taxon>
        <taxon>Fungi</taxon>
        <taxon>Dikarya</taxon>
        <taxon>Basidiomycota</taxon>
        <taxon>Agaricomycotina</taxon>
        <taxon>Agaricomycetes</taxon>
        <taxon>Agaricomycetidae</taxon>
        <taxon>Agaricales</taxon>
        <taxon>Marasmiineae</taxon>
        <taxon>Omphalotaceae</taxon>
        <taxon>Marasmiellus</taxon>
    </lineage>
</organism>
<protein>
    <submittedName>
        <fullName evidence="2">Uncharacterized protein</fullName>
    </submittedName>
</protein>
<accession>A0ABR1JY83</accession>
<dbReference type="EMBL" id="JBANRG010000003">
    <property type="protein sequence ID" value="KAK7468245.1"/>
    <property type="molecule type" value="Genomic_DNA"/>
</dbReference>
<gene>
    <name evidence="2" type="ORF">VKT23_002754</name>
</gene>
<dbReference type="InterPro" id="IPR041078">
    <property type="entry name" value="Plavaka"/>
</dbReference>
<feature type="region of interest" description="Disordered" evidence="1">
    <location>
        <begin position="134"/>
        <end position="167"/>
    </location>
</feature>
<dbReference type="Proteomes" id="UP001498398">
    <property type="component" value="Unassembled WGS sequence"/>
</dbReference>
<feature type="compositionally biased region" description="Pro residues" evidence="1">
    <location>
        <begin position="139"/>
        <end position="160"/>
    </location>
</feature>
<evidence type="ECO:0000313" key="2">
    <source>
        <dbReference type="EMBL" id="KAK7468245.1"/>
    </source>
</evidence>
<proteinExistence type="predicted"/>
<evidence type="ECO:0000256" key="1">
    <source>
        <dbReference type="SAM" id="MobiDB-lite"/>
    </source>
</evidence>
<comment type="caution">
    <text evidence="2">The sequence shown here is derived from an EMBL/GenBank/DDBJ whole genome shotgun (WGS) entry which is preliminary data.</text>
</comment>
<dbReference type="Pfam" id="PF18759">
    <property type="entry name" value="Plavaka"/>
    <property type="match status" value="1"/>
</dbReference>
<keyword evidence="3" id="KW-1185">Reference proteome</keyword>
<name>A0ABR1JY83_9AGAR</name>
<evidence type="ECO:0000313" key="3">
    <source>
        <dbReference type="Proteomes" id="UP001498398"/>
    </source>
</evidence>
<sequence length="851" mass="99001">MTELRAGFDGMNLENEYDWARERDLEPGVRMALLEDQAGISEIEAVGSQEHVDPWTYSYREPMELDLHFTLDDSSDREDIWWDQETYERPDPEPLHTKRIRKLPSRYENFRLSAQSSVFKPGQLEDGQERTQLMEHFKSPPPPPPPSTPPVAEPQPPSPKLPSKKYIATSPNSFGTYRVFEDHLPSLDPEELSTFKELVNGPAPDGDTPRFGGPRVPKKITNPFSNETTQLLMSWFQESGLSIRMMDTLVLKVILHSSFKRSDLKSFSVTRELRRIDQPEKSNLDDLFLEEDGWVKGEVSFPVPCAGHKFESEKDAPHFTVKNVYYRDPLKAMESLVKSKTFVRYVLRAYKFFWDPMDGRPVQRLYGEAYTSDRGLELQRKVDRRVSGDQQLEAVPLFTGYYSDSTVVSNFSNRSLWPGYFWIGNQPKFDRLKRTSHAIHTFAYLPSLPDHFGAWYIETYGRKPTDAVVRHCKRELTQAVWAVIFNAQFKETYQNGAVWECYDEIQRLFFPLHHTWTADYLEKIVLACIKFLGTCLCANCLVKRSQVAELGTDADMKLREKKRRVDTKKIQQDLEKARRYIYEQGYSVESDKVKGLLDGRSQTPNRNAFSSFLRGIFGDSFYELFCVEIMHDFEAGEWLKVLKQLIRLLKAYKDFCESEFNARFRKIPSFGRGTIRRFYGNVSDLKRKGASDHEDVLQVIMPCIEGLFPEPHNSEILDLIFDLQNWHAHAKLRLHTDATLQSFSHATKEIGKALRLFASTTSKAYETKELPHELESRVRTQLRQEKQDVSNIPRVTGYSRPTWYKFHALGHYVEHIQRYGTTDSFSAQRGFSSQAYIHYSKHFFIWTEYLK</sequence>